<keyword evidence="1" id="KW-0456">Lyase</keyword>
<accession>A0A918IEI6</accession>
<evidence type="ECO:0000313" key="4">
    <source>
        <dbReference type="Proteomes" id="UP000618795"/>
    </source>
</evidence>
<sequence length="147" mass="15985">MLAEAGIPVVVHCGSGPAPGRHTGPEPIARVLARHPRLRLIVAHLGMPEHEEFLGLAERYDPVRLDTTMAFTGFTEELMPFPRQALSRLASLGDRVLLGSGFPDIPCPYGHRLHALARLDLGDEWLRAVCHDNAAELFGLSPRQAGA</sequence>
<dbReference type="AlphaFoldDB" id="A0A918IEI6"/>
<dbReference type="GO" id="GO:0016831">
    <property type="term" value="F:carboxy-lyase activity"/>
    <property type="evidence" value="ECO:0007669"/>
    <property type="project" value="InterPro"/>
</dbReference>
<keyword evidence="4" id="KW-1185">Reference proteome</keyword>
<dbReference type="Gene3D" id="3.20.20.140">
    <property type="entry name" value="Metal-dependent hydrolases"/>
    <property type="match status" value="1"/>
</dbReference>
<comment type="caution">
    <text evidence="3">The sequence shown here is derived from an EMBL/GenBank/DDBJ whole genome shotgun (WGS) entry which is preliminary data.</text>
</comment>
<dbReference type="Pfam" id="PF04909">
    <property type="entry name" value="Amidohydro_2"/>
    <property type="match status" value="1"/>
</dbReference>
<evidence type="ECO:0000256" key="1">
    <source>
        <dbReference type="ARBA" id="ARBA00023239"/>
    </source>
</evidence>
<evidence type="ECO:0000259" key="2">
    <source>
        <dbReference type="Pfam" id="PF04909"/>
    </source>
</evidence>
<feature type="domain" description="Amidohydrolase-related" evidence="2">
    <location>
        <begin position="2"/>
        <end position="140"/>
    </location>
</feature>
<dbReference type="InterPro" id="IPR032465">
    <property type="entry name" value="ACMSD"/>
</dbReference>
<dbReference type="Proteomes" id="UP000618795">
    <property type="component" value="Unassembled WGS sequence"/>
</dbReference>
<dbReference type="GO" id="GO:0005737">
    <property type="term" value="C:cytoplasm"/>
    <property type="evidence" value="ECO:0007669"/>
    <property type="project" value="TreeGrafter"/>
</dbReference>
<dbReference type="PANTHER" id="PTHR21240:SF28">
    <property type="entry name" value="ISO-OROTATE DECARBOXYLASE (EUROFUNG)"/>
    <property type="match status" value="1"/>
</dbReference>
<dbReference type="InterPro" id="IPR032466">
    <property type="entry name" value="Metal_Hydrolase"/>
</dbReference>
<reference evidence="3" key="2">
    <citation type="submission" date="2020-09" db="EMBL/GenBank/DDBJ databases">
        <authorList>
            <person name="Sun Q."/>
            <person name="Ohkuma M."/>
        </authorList>
    </citation>
    <scope>NUCLEOTIDE SEQUENCE</scope>
    <source>
        <strain evidence="3">JCM 4369</strain>
    </source>
</reference>
<organism evidence="3 4">
    <name type="scientific">Streptomyces filipinensis</name>
    <dbReference type="NCBI Taxonomy" id="66887"/>
    <lineage>
        <taxon>Bacteria</taxon>
        <taxon>Bacillati</taxon>
        <taxon>Actinomycetota</taxon>
        <taxon>Actinomycetes</taxon>
        <taxon>Kitasatosporales</taxon>
        <taxon>Streptomycetaceae</taxon>
        <taxon>Streptomyces</taxon>
    </lineage>
</organism>
<reference evidence="3" key="1">
    <citation type="journal article" date="2014" name="Int. J. Syst. Evol. Microbiol.">
        <title>Complete genome sequence of Corynebacterium casei LMG S-19264T (=DSM 44701T), isolated from a smear-ripened cheese.</title>
        <authorList>
            <consortium name="US DOE Joint Genome Institute (JGI-PGF)"/>
            <person name="Walter F."/>
            <person name="Albersmeier A."/>
            <person name="Kalinowski J."/>
            <person name="Ruckert C."/>
        </authorList>
    </citation>
    <scope>NUCLEOTIDE SEQUENCE</scope>
    <source>
        <strain evidence="3">JCM 4369</strain>
    </source>
</reference>
<dbReference type="PANTHER" id="PTHR21240">
    <property type="entry name" value="2-AMINO-3-CARBOXYLMUCONATE-6-SEMIALDEHYDE DECARBOXYLASE"/>
    <property type="match status" value="1"/>
</dbReference>
<dbReference type="EMBL" id="BMTD01000012">
    <property type="protein sequence ID" value="GGV07743.1"/>
    <property type="molecule type" value="Genomic_DNA"/>
</dbReference>
<dbReference type="SUPFAM" id="SSF51556">
    <property type="entry name" value="Metallo-dependent hydrolases"/>
    <property type="match status" value="1"/>
</dbReference>
<evidence type="ECO:0000313" key="3">
    <source>
        <dbReference type="EMBL" id="GGV07743.1"/>
    </source>
</evidence>
<protein>
    <recommendedName>
        <fullName evidence="2">Amidohydrolase-related domain-containing protein</fullName>
    </recommendedName>
</protein>
<dbReference type="GO" id="GO:0016787">
    <property type="term" value="F:hydrolase activity"/>
    <property type="evidence" value="ECO:0007669"/>
    <property type="project" value="InterPro"/>
</dbReference>
<gene>
    <name evidence="3" type="ORF">GCM10010260_51910</name>
</gene>
<dbReference type="InterPro" id="IPR006680">
    <property type="entry name" value="Amidohydro-rel"/>
</dbReference>
<proteinExistence type="predicted"/>
<name>A0A918IEI6_9ACTN</name>
<dbReference type="GO" id="GO:0019748">
    <property type="term" value="P:secondary metabolic process"/>
    <property type="evidence" value="ECO:0007669"/>
    <property type="project" value="TreeGrafter"/>
</dbReference>